<evidence type="ECO:0000256" key="7">
    <source>
        <dbReference type="ARBA" id="ARBA00022989"/>
    </source>
</evidence>
<protein>
    <recommendedName>
        <fullName evidence="2">Type II secretion system protein H</fullName>
    </recommendedName>
    <alternativeName>
        <fullName evidence="10">General secretion pathway protein H</fullName>
    </alternativeName>
</protein>
<evidence type="ECO:0000313" key="12">
    <source>
        <dbReference type="EMBL" id="MDN3610746.1"/>
    </source>
</evidence>
<keyword evidence="13" id="KW-1185">Reference proteome</keyword>
<evidence type="ECO:0000256" key="4">
    <source>
        <dbReference type="ARBA" id="ARBA00022481"/>
    </source>
</evidence>
<dbReference type="InterPro" id="IPR045584">
    <property type="entry name" value="Pilin-like"/>
</dbReference>
<reference evidence="13" key="1">
    <citation type="journal article" date="2019" name="Int. J. Syst. Evol. Microbiol.">
        <title>The Global Catalogue of Microorganisms (GCM) 10K type strain sequencing project: providing services to taxonomists for standard genome sequencing and annotation.</title>
        <authorList>
            <consortium name="The Broad Institute Genomics Platform"/>
            <consortium name="The Broad Institute Genome Sequencing Center for Infectious Disease"/>
            <person name="Wu L."/>
            <person name="Ma J."/>
        </authorList>
    </citation>
    <scope>NUCLEOTIDE SEQUENCE [LARGE SCALE GENOMIC DNA]</scope>
    <source>
        <strain evidence="13">CECT 7398</strain>
    </source>
</reference>
<evidence type="ECO:0000256" key="8">
    <source>
        <dbReference type="ARBA" id="ARBA00023136"/>
    </source>
</evidence>
<keyword evidence="3" id="KW-1003">Cell membrane</keyword>
<proteinExistence type="inferred from homology"/>
<keyword evidence="6" id="KW-0812">Transmembrane</keyword>
<feature type="domain" description="General secretion pathway GspH" evidence="11">
    <location>
        <begin position="41"/>
        <end position="141"/>
    </location>
</feature>
<accession>A0ABT8BWH1</accession>
<dbReference type="PIRSF" id="PIRSF024622">
    <property type="entry name" value="Tfp_FimT"/>
    <property type="match status" value="1"/>
</dbReference>
<dbReference type="EMBL" id="JAUFQC010000001">
    <property type="protein sequence ID" value="MDN3610746.1"/>
    <property type="molecule type" value="Genomic_DNA"/>
</dbReference>
<sequence length="165" mass="18818">MSRGFTFFELIITLLLISLMVLEVSGRLNSLSPSLKMARLATELKGFILLAKSQAIMRQQSVWIHLEWPEVGPYWQLTLTDSAKLNEGVVILRLSGKPFSGLKLKSNYSDNQISFDPFHGRPKNGRLTFYSVQAPQESLQVRTYYRSAMVRVCASTEKYLDYETC</sequence>
<evidence type="ECO:0000256" key="1">
    <source>
        <dbReference type="ARBA" id="ARBA00004377"/>
    </source>
</evidence>
<evidence type="ECO:0000256" key="9">
    <source>
        <dbReference type="ARBA" id="ARBA00025772"/>
    </source>
</evidence>
<dbReference type="InterPro" id="IPR022346">
    <property type="entry name" value="T2SS_GspH"/>
</dbReference>
<dbReference type="Proteomes" id="UP001238540">
    <property type="component" value="Unassembled WGS sequence"/>
</dbReference>
<keyword evidence="7" id="KW-1133">Transmembrane helix</keyword>
<dbReference type="Pfam" id="PF12019">
    <property type="entry name" value="GspH"/>
    <property type="match status" value="1"/>
</dbReference>
<dbReference type="SUPFAM" id="SSF54523">
    <property type="entry name" value="Pili subunits"/>
    <property type="match status" value="1"/>
</dbReference>
<keyword evidence="8" id="KW-0472">Membrane</keyword>
<comment type="caution">
    <text evidence="12">The sequence shown here is derived from an EMBL/GenBank/DDBJ whole genome shotgun (WGS) entry which is preliminary data.</text>
</comment>
<dbReference type="RefSeq" id="WP_170882189.1">
    <property type="nucleotide sequence ID" value="NZ_JABEYA020000001.1"/>
</dbReference>
<name>A0ABT8BWH1_9VIBR</name>
<organism evidence="12 13">
    <name type="scientific">Vibrio ostreicida</name>
    <dbReference type="NCBI Taxonomy" id="526588"/>
    <lineage>
        <taxon>Bacteria</taxon>
        <taxon>Pseudomonadati</taxon>
        <taxon>Pseudomonadota</taxon>
        <taxon>Gammaproteobacteria</taxon>
        <taxon>Vibrionales</taxon>
        <taxon>Vibrionaceae</taxon>
        <taxon>Vibrio</taxon>
    </lineage>
</organism>
<evidence type="ECO:0000256" key="6">
    <source>
        <dbReference type="ARBA" id="ARBA00022692"/>
    </source>
</evidence>
<gene>
    <name evidence="12" type="ORF">QWZ16_13635</name>
</gene>
<keyword evidence="5" id="KW-0997">Cell inner membrane</keyword>
<evidence type="ECO:0000313" key="13">
    <source>
        <dbReference type="Proteomes" id="UP001238540"/>
    </source>
</evidence>
<evidence type="ECO:0000256" key="10">
    <source>
        <dbReference type="ARBA" id="ARBA00030775"/>
    </source>
</evidence>
<evidence type="ECO:0000256" key="5">
    <source>
        <dbReference type="ARBA" id="ARBA00022519"/>
    </source>
</evidence>
<keyword evidence="4" id="KW-0488">Methylation</keyword>
<comment type="subcellular location">
    <subcellularLocation>
        <location evidence="1">Cell inner membrane</location>
        <topology evidence="1">Single-pass membrane protein</topology>
    </subcellularLocation>
</comment>
<evidence type="ECO:0000259" key="11">
    <source>
        <dbReference type="Pfam" id="PF12019"/>
    </source>
</evidence>
<dbReference type="InterPro" id="IPR016824">
    <property type="entry name" value="Tfp-pilus_assembly_FimT"/>
</dbReference>
<evidence type="ECO:0000256" key="2">
    <source>
        <dbReference type="ARBA" id="ARBA00021549"/>
    </source>
</evidence>
<evidence type="ECO:0000256" key="3">
    <source>
        <dbReference type="ARBA" id="ARBA00022475"/>
    </source>
</evidence>
<comment type="similarity">
    <text evidence="9">Belongs to the GSP H family.</text>
</comment>